<feature type="region of interest" description="Disordered" evidence="1">
    <location>
        <begin position="46"/>
        <end position="84"/>
    </location>
</feature>
<keyword evidence="3" id="KW-1185">Reference proteome</keyword>
<comment type="caution">
    <text evidence="2">The sequence shown here is derived from an EMBL/GenBank/DDBJ whole genome shotgun (WGS) entry which is preliminary data.</text>
</comment>
<organism evidence="2 3">
    <name type="scientific">Jimgerdemannia flammicorona</name>
    <dbReference type="NCBI Taxonomy" id="994334"/>
    <lineage>
        <taxon>Eukaryota</taxon>
        <taxon>Fungi</taxon>
        <taxon>Fungi incertae sedis</taxon>
        <taxon>Mucoromycota</taxon>
        <taxon>Mucoromycotina</taxon>
        <taxon>Endogonomycetes</taxon>
        <taxon>Endogonales</taxon>
        <taxon>Endogonaceae</taxon>
        <taxon>Jimgerdemannia</taxon>
    </lineage>
</organism>
<name>A0A433DAD2_9FUNG</name>
<reference evidence="2 3" key="1">
    <citation type="journal article" date="2018" name="New Phytol.">
        <title>Phylogenomics of Endogonaceae and evolution of mycorrhizas within Mucoromycota.</title>
        <authorList>
            <person name="Chang Y."/>
            <person name="Desiro A."/>
            <person name="Na H."/>
            <person name="Sandor L."/>
            <person name="Lipzen A."/>
            <person name="Clum A."/>
            <person name="Barry K."/>
            <person name="Grigoriev I.V."/>
            <person name="Martin F.M."/>
            <person name="Stajich J.E."/>
            <person name="Smith M.E."/>
            <person name="Bonito G."/>
            <person name="Spatafora J.W."/>
        </authorList>
    </citation>
    <scope>NUCLEOTIDE SEQUENCE [LARGE SCALE GENOMIC DNA]</scope>
    <source>
        <strain evidence="2 3">GMNB39</strain>
    </source>
</reference>
<dbReference type="Proteomes" id="UP000268093">
    <property type="component" value="Unassembled WGS sequence"/>
</dbReference>
<accession>A0A433DAD2</accession>
<dbReference type="SUPFAM" id="SSF47781">
    <property type="entry name" value="RuvA domain 2-like"/>
    <property type="match status" value="1"/>
</dbReference>
<dbReference type="InterPro" id="IPR010994">
    <property type="entry name" value="RuvA_2-like"/>
</dbReference>
<feature type="compositionally biased region" description="Basic and acidic residues" evidence="1">
    <location>
        <begin position="53"/>
        <end position="67"/>
    </location>
</feature>
<evidence type="ECO:0000313" key="2">
    <source>
        <dbReference type="EMBL" id="RUP47824.1"/>
    </source>
</evidence>
<dbReference type="Gene3D" id="1.10.150.20">
    <property type="entry name" value="5' to 3' exonuclease, C-terminal subdomain"/>
    <property type="match status" value="1"/>
</dbReference>
<evidence type="ECO:0000256" key="1">
    <source>
        <dbReference type="SAM" id="MobiDB-lite"/>
    </source>
</evidence>
<sequence>MQRFKTLRKLVHAKEIDLQLVKGIGDVKANYLYRTLHVPFNRITKPRPIPVASKDKPASKPMHDFLEKFNSPSGSEISGPDKGKQVERRAVLDVLEATAGAAAAEAAVAQAETRAWEAWEDYDGGSPEWD</sequence>
<protein>
    <submittedName>
        <fullName evidence="2">Uncharacterized protein</fullName>
    </submittedName>
</protein>
<dbReference type="AlphaFoldDB" id="A0A433DAD2"/>
<proteinExistence type="predicted"/>
<gene>
    <name evidence="2" type="ORF">BC936DRAFT_145296</name>
</gene>
<evidence type="ECO:0000313" key="3">
    <source>
        <dbReference type="Proteomes" id="UP000268093"/>
    </source>
</evidence>
<dbReference type="EMBL" id="RBNI01004065">
    <property type="protein sequence ID" value="RUP47824.1"/>
    <property type="molecule type" value="Genomic_DNA"/>
</dbReference>